<keyword evidence="2" id="KW-1185">Reference proteome</keyword>
<organism evidence="1 2">
    <name type="scientific">Hymenobacter swuensis DY53</name>
    <dbReference type="NCBI Taxonomy" id="1227739"/>
    <lineage>
        <taxon>Bacteria</taxon>
        <taxon>Pseudomonadati</taxon>
        <taxon>Bacteroidota</taxon>
        <taxon>Cytophagia</taxon>
        <taxon>Cytophagales</taxon>
        <taxon>Hymenobacteraceae</taxon>
        <taxon>Hymenobacter</taxon>
    </lineage>
</organism>
<reference evidence="1 2" key="1">
    <citation type="submission" date="2014-01" db="EMBL/GenBank/DDBJ databases">
        <title>Complete genome sequence of ionizing-radiation resistance bacterium Hymenobacter swuensis DY53.</title>
        <authorList>
            <person name="Jung J.-H."/>
            <person name="Jeong S.-W."/>
            <person name="Joe M.-H."/>
            <person name="Cho y.-j."/>
            <person name="Kim M.-K."/>
            <person name="Lim S.-Y."/>
        </authorList>
    </citation>
    <scope>NUCLEOTIDE SEQUENCE [LARGE SCALE GENOMIC DNA]</scope>
    <source>
        <strain evidence="1 2">DY53</strain>
    </source>
</reference>
<sequence length="83" mass="9731">MYKDGGFHLSLPATEEEGQFRLTGDTIELHYATSAPQLPAAYLINRCQKRLDELHRIAGHWVVTDNTNWMQLQQESVRQYRRE</sequence>
<dbReference type="AlphaFoldDB" id="W8F0M1"/>
<dbReference type="EMBL" id="CP007145">
    <property type="protein sequence ID" value="AHJ96141.1"/>
    <property type="molecule type" value="Genomic_DNA"/>
</dbReference>
<gene>
    <name evidence="1" type="ORF">Hsw_0546</name>
</gene>
<dbReference type="Proteomes" id="UP000019423">
    <property type="component" value="Chromosome"/>
</dbReference>
<dbReference type="HOGENOM" id="CLU_2537988_0_0_10"/>
<dbReference type="PATRIC" id="fig|1227739.3.peg.806"/>
<evidence type="ECO:0000313" key="2">
    <source>
        <dbReference type="Proteomes" id="UP000019423"/>
    </source>
</evidence>
<proteinExistence type="predicted"/>
<accession>W8F0M1</accession>
<dbReference type="KEGG" id="hsw:Hsw_0546"/>
<protein>
    <submittedName>
        <fullName evidence="1">Uncharacterized protein</fullName>
    </submittedName>
</protein>
<name>W8F0M1_9BACT</name>
<evidence type="ECO:0000313" key="1">
    <source>
        <dbReference type="EMBL" id="AHJ96141.1"/>
    </source>
</evidence>